<dbReference type="InterPro" id="IPR036188">
    <property type="entry name" value="FAD/NAD-bd_sf"/>
</dbReference>
<dbReference type="Gene3D" id="3.50.50.60">
    <property type="entry name" value="FAD/NAD(P)-binding domain"/>
    <property type="match status" value="1"/>
</dbReference>
<dbReference type="Pfam" id="PF03486">
    <property type="entry name" value="HI0933_like"/>
    <property type="match status" value="1"/>
</dbReference>
<dbReference type="STRING" id="1908266.BKK55_10350"/>
<comment type="cofactor">
    <cofactor evidence="1">
        <name>FAD</name>
        <dbReference type="ChEBI" id="CHEBI:57692"/>
    </cofactor>
</comment>
<keyword evidence="2" id="KW-0285">Flavoprotein</keyword>
<dbReference type="SUPFAM" id="SSF51905">
    <property type="entry name" value="FAD/NAD(P)-binding domain"/>
    <property type="match status" value="1"/>
</dbReference>
<reference evidence="6 7" key="1">
    <citation type="submission" date="2016-10" db="EMBL/GenBank/DDBJ databases">
        <title>Rodentibacter gen. nov. and new species.</title>
        <authorList>
            <person name="Christensen H."/>
        </authorList>
    </citation>
    <scope>NUCLEOTIDE SEQUENCE [LARGE SCALE GENOMIC DNA]</scope>
    <source>
        <strain evidence="6 7">1996246016</strain>
    </source>
</reference>
<dbReference type="SUPFAM" id="SSF160996">
    <property type="entry name" value="HI0933 insert domain-like"/>
    <property type="match status" value="1"/>
</dbReference>
<dbReference type="OrthoDB" id="9773233at2"/>
<evidence type="ECO:0000313" key="6">
    <source>
        <dbReference type="EMBL" id="OOF54036.1"/>
    </source>
</evidence>
<dbReference type="InterPro" id="IPR023166">
    <property type="entry name" value="BaiN-like_dom_sf"/>
</dbReference>
<organism evidence="6 7">
    <name type="scientific">Rodentibacter genomosp. 2</name>
    <dbReference type="NCBI Taxonomy" id="1908266"/>
    <lineage>
        <taxon>Bacteria</taxon>
        <taxon>Pseudomonadati</taxon>
        <taxon>Pseudomonadota</taxon>
        <taxon>Gammaproteobacteria</taxon>
        <taxon>Pasteurellales</taxon>
        <taxon>Pasteurellaceae</taxon>
        <taxon>Rodentibacter</taxon>
    </lineage>
</organism>
<dbReference type="Pfam" id="PF22780">
    <property type="entry name" value="HI0933_like_1st"/>
    <property type="match status" value="1"/>
</dbReference>
<proteinExistence type="predicted"/>
<dbReference type="PANTHER" id="PTHR42887:SF2">
    <property type="entry name" value="OS12G0638800 PROTEIN"/>
    <property type="match status" value="1"/>
</dbReference>
<evidence type="ECO:0008006" key="8">
    <source>
        <dbReference type="Google" id="ProtNLM"/>
    </source>
</evidence>
<dbReference type="PRINTS" id="PR00411">
    <property type="entry name" value="PNDRDTASEI"/>
</dbReference>
<feature type="domain" description="RsdA/BaiN/AoA(So)-like Rossmann fold-like" evidence="4">
    <location>
        <begin position="6"/>
        <end position="396"/>
    </location>
</feature>
<dbReference type="RefSeq" id="WP_077551631.1">
    <property type="nucleotide sequence ID" value="NZ_MLHO01000055.1"/>
</dbReference>
<protein>
    <recommendedName>
        <fullName evidence="8">Flavoprotein</fullName>
    </recommendedName>
</protein>
<gene>
    <name evidence="6" type="ORF">BKK55_10350</name>
</gene>
<dbReference type="InterPro" id="IPR055178">
    <property type="entry name" value="RsdA/BaiN/AoA(So)-like_dom"/>
</dbReference>
<dbReference type="InterPro" id="IPR057661">
    <property type="entry name" value="RsdA/BaiN/AoA(So)_Rossmann"/>
</dbReference>
<dbReference type="InterPro" id="IPR004792">
    <property type="entry name" value="BaiN-like"/>
</dbReference>
<keyword evidence="3" id="KW-0274">FAD</keyword>
<name>A0A1V3JBG3_9PAST</name>
<comment type="caution">
    <text evidence="6">The sequence shown here is derived from an EMBL/GenBank/DDBJ whole genome shotgun (WGS) entry which is preliminary data.</text>
</comment>
<feature type="domain" description="RsdA/BaiN/AoA(So)-like insert" evidence="5">
    <location>
        <begin position="193"/>
        <end position="343"/>
    </location>
</feature>
<dbReference type="Gene3D" id="1.10.8.260">
    <property type="entry name" value="HI0933 insert domain-like"/>
    <property type="match status" value="1"/>
</dbReference>
<keyword evidence="7" id="KW-1185">Reference proteome</keyword>
<accession>A0A1V3JBG3</accession>
<evidence type="ECO:0000256" key="3">
    <source>
        <dbReference type="ARBA" id="ARBA00022827"/>
    </source>
</evidence>
<evidence type="ECO:0000256" key="1">
    <source>
        <dbReference type="ARBA" id="ARBA00001974"/>
    </source>
</evidence>
<dbReference type="PANTHER" id="PTHR42887">
    <property type="entry name" value="OS12G0638800 PROTEIN"/>
    <property type="match status" value="1"/>
</dbReference>
<dbReference type="NCBIfam" id="TIGR00275">
    <property type="entry name" value="aminoacetone oxidase family FAD-binding enzyme"/>
    <property type="match status" value="1"/>
</dbReference>
<evidence type="ECO:0000259" key="5">
    <source>
        <dbReference type="Pfam" id="PF22780"/>
    </source>
</evidence>
<evidence type="ECO:0000259" key="4">
    <source>
        <dbReference type="Pfam" id="PF03486"/>
    </source>
</evidence>
<dbReference type="AlphaFoldDB" id="A0A1V3JBG3"/>
<dbReference type="Gene3D" id="2.40.30.10">
    <property type="entry name" value="Translation factors"/>
    <property type="match status" value="1"/>
</dbReference>
<dbReference type="Proteomes" id="UP000188541">
    <property type="component" value="Unassembled WGS sequence"/>
</dbReference>
<sequence length="402" mass="44853">MKHYFETLIIGAGAAGLFCASQLGKLGQEVAILDNGKKIGRKILMSGGGFCNFTNLDVTPAHYLSQNPHFVKSALARYTNWDFISLVAEYGIAYHEKELGQLFCNEGAENIVEMLATECKKHQVKIHLRNEISQVERVENDEKVRFILQANSAQWQCRNLVIATGGLSMPGLGATPFGYKLAEQFGINVIPPRASLVPFTYRETDRFLTALSGISLPVTITAECGKSFHNQLLFTHRGISGPAVLQISNYWRPNEGVEIDLLPTQDLQEEIHQTKQQSPKLMLKTVLTRLLPKKLVDLWFEQGFIRDETIAHLNKVRLKNLLDLVHHWQFVLNGTEGYRTAEVTIGGVDTHHISSKTMESQQIKGLYFIGEVLDVAGWLGGYNFQWAWSSAYACASGIGSEA</sequence>
<evidence type="ECO:0000256" key="2">
    <source>
        <dbReference type="ARBA" id="ARBA00022630"/>
    </source>
</evidence>
<evidence type="ECO:0000313" key="7">
    <source>
        <dbReference type="Proteomes" id="UP000188541"/>
    </source>
</evidence>
<dbReference type="EMBL" id="MLHO01000055">
    <property type="protein sequence ID" value="OOF54036.1"/>
    <property type="molecule type" value="Genomic_DNA"/>
</dbReference>